<dbReference type="RefSeq" id="WP_218283771.1">
    <property type="nucleotide sequence ID" value="NZ_CP078093.1"/>
</dbReference>
<evidence type="ECO:0000313" key="1">
    <source>
        <dbReference type="EMBL" id="QXM07082.1"/>
    </source>
</evidence>
<proteinExistence type="predicted"/>
<dbReference type="Pfam" id="PF11213">
    <property type="entry name" value="DUF3006"/>
    <property type="match status" value="1"/>
</dbReference>
<protein>
    <submittedName>
        <fullName evidence="1">DUF3006 domain-containing protein</fullName>
    </submittedName>
</protein>
<dbReference type="EMBL" id="CP078093">
    <property type="protein sequence ID" value="QXM07082.1"/>
    <property type="molecule type" value="Genomic_DNA"/>
</dbReference>
<dbReference type="Proteomes" id="UP000886818">
    <property type="component" value="Chromosome"/>
</dbReference>
<gene>
    <name evidence="1" type="ORF">KVH43_05065</name>
</gene>
<reference evidence="1" key="1">
    <citation type="submission" date="2021-07" db="EMBL/GenBank/DDBJ databases">
        <title>Complete genome sequence of Crassaminicella sp. 143-21, isolated from a deep-sea hydrothermal vent.</title>
        <authorList>
            <person name="Li X."/>
        </authorList>
    </citation>
    <scope>NUCLEOTIDE SEQUENCE</scope>
    <source>
        <strain evidence="1">143-21</strain>
    </source>
</reference>
<organism evidence="1 2">
    <name type="scientific">Crassaminicella indica</name>
    <dbReference type="NCBI Taxonomy" id="2855394"/>
    <lineage>
        <taxon>Bacteria</taxon>
        <taxon>Bacillati</taxon>
        <taxon>Bacillota</taxon>
        <taxon>Clostridia</taxon>
        <taxon>Eubacteriales</taxon>
        <taxon>Clostridiaceae</taxon>
        <taxon>Crassaminicella</taxon>
    </lineage>
</organism>
<accession>A0ABX8RF48</accession>
<dbReference type="InterPro" id="IPR021377">
    <property type="entry name" value="DUF3006"/>
</dbReference>
<keyword evidence="2" id="KW-1185">Reference proteome</keyword>
<name>A0ABX8RF48_9CLOT</name>
<sequence>MYLVIDRFEESTAVCEREDGNIINIERSKIPYAAKEGDVLVISGNSIRIDYEKTLKRKKEIETIVEDLWE</sequence>
<evidence type="ECO:0000313" key="2">
    <source>
        <dbReference type="Proteomes" id="UP000886818"/>
    </source>
</evidence>